<comment type="caution">
    <text evidence="2">The sequence shown here is derived from an EMBL/GenBank/DDBJ whole genome shotgun (WGS) entry which is preliminary data.</text>
</comment>
<keyword evidence="2" id="KW-0378">Hydrolase</keyword>
<keyword evidence="2" id="KW-0121">Carboxypeptidase</keyword>
<evidence type="ECO:0000256" key="1">
    <source>
        <dbReference type="SAM" id="SignalP"/>
    </source>
</evidence>
<protein>
    <submittedName>
        <fullName evidence="2">Carboxypeptidase-like regulatory domain-containing protein</fullName>
    </submittedName>
</protein>
<accession>A0A4S3ZUA0</accession>
<dbReference type="InterPro" id="IPR043741">
    <property type="entry name" value="DUF5686"/>
</dbReference>
<keyword evidence="1" id="KW-0732">Signal</keyword>
<dbReference type="Pfam" id="PF13715">
    <property type="entry name" value="CarbopepD_reg_2"/>
    <property type="match status" value="1"/>
</dbReference>
<dbReference type="OrthoDB" id="983143at2"/>
<feature type="signal peptide" evidence="1">
    <location>
        <begin position="1"/>
        <end position="20"/>
    </location>
</feature>
<sequence>MRKLSYALYLIFIFSIGLQAQTKVTGTVYDEMNEPMPFASVYFKGTTIGVTTNENGKFTLSSDTTQKVLVASFVGYTNQEVVLKNEVTENLKVKLTIGQELQEVVIVNKPKKHLSKKENPAYRILQGIWANKKKNGVKLAKAYDYERYSSVSLGLSNLDSVFLRKIVGSGYDSVAEIVKEERRQNKFIVPVYMKETNEHVYGNNLLNKERIDMEAERNTGLNQRGFIFDRISNTFTTIDVYEDDIVILNKAFVSPISTRGYGVYEYLLKDSIVEGGKKTYHIYFFPRESADLVFEGSFKVTDKNFALTEISMRTNKNINLSLVRNLYFEKYFETVNDTMYLPTRDYYEGDFTLFTKNDDEKGFYVKKNLVYSDYVLDQPKEDAFYDGKIVQTRGDQFDKEDQYWKSLRASELKTEETRKVIQDLKSNRKVRSVTDIITVLSSGYMGLFDGVQVGFLWQLLSNNNVEGLRIRAGLRTYKSDNDRFRAMVYGAYGTKDKKFKYGAEAKYLLSFKPRIVVGASHLDDNLQLGGKLIETDELLPKNLNTNVIIGRGENYFLSRVKRTSVNFDFAFSNNLHLNVSSVHQQIKAADPTHFSIDYADPLTGQTLSALTDYTSNISLIFTPGRYVYGFGVDQKLGTTLYPTIILKYIRGNKGVFGGDFDYNKIQVSVNKPIFLSNFGTLKTNVEFGKVFDAVPLPLLNPVTADQTFSVVPNSFSLLNYYDFVTDTYLTAHFEHHFNGLIMNRIPLLKKLKWRSLIFYRFAYGSISQKNIDMNRSFIAYQAPSDKVYSEYGFGFENIGYGNFRPFRVDFIWRNDFTAVNGKQSPGFGVRFGFIPEF</sequence>
<dbReference type="SUPFAM" id="SSF49464">
    <property type="entry name" value="Carboxypeptidase regulatory domain-like"/>
    <property type="match status" value="1"/>
</dbReference>
<dbReference type="Proteomes" id="UP000307507">
    <property type="component" value="Unassembled WGS sequence"/>
</dbReference>
<dbReference type="Gene3D" id="2.60.40.1120">
    <property type="entry name" value="Carboxypeptidase-like, regulatory domain"/>
    <property type="match status" value="1"/>
</dbReference>
<dbReference type="InterPro" id="IPR008969">
    <property type="entry name" value="CarboxyPept-like_regulatory"/>
</dbReference>
<dbReference type="AlphaFoldDB" id="A0A4S3ZUA0"/>
<feature type="chain" id="PRO_5021028725" evidence="1">
    <location>
        <begin position="21"/>
        <end position="837"/>
    </location>
</feature>
<keyword evidence="3" id="KW-1185">Reference proteome</keyword>
<gene>
    <name evidence="2" type="ORF">E6C50_12900</name>
</gene>
<dbReference type="EMBL" id="SSNZ01000006">
    <property type="protein sequence ID" value="THF49137.1"/>
    <property type="molecule type" value="Genomic_DNA"/>
</dbReference>
<evidence type="ECO:0000313" key="2">
    <source>
        <dbReference type="EMBL" id="THF49137.1"/>
    </source>
</evidence>
<name>A0A4S3ZUA0_9FLAO</name>
<organism evidence="2 3">
    <name type="scientific">Flavobacterium supellecticarium</name>
    <dbReference type="NCBI Taxonomy" id="2565924"/>
    <lineage>
        <taxon>Bacteria</taxon>
        <taxon>Pseudomonadati</taxon>
        <taxon>Bacteroidota</taxon>
        <taxon>Flavobacteriia</taxon>
        <taxon>Flavobacteriales</taxon>
        <taxon>Flavobacteriaceae</taxon>
        <taxon>Flavobacterium</taxon>
    </lineage>
</organism>
<keyword evidence="2" id="KW-0645">Protease</keyword>
<reference evidence="2 3" key="1">
    <citation type="submission" date="2019-04" db="EMBL/GenBank/DDBJ databases">
        <title>Flavobacterium sp. nov. isolated from construction timber.</title>
        <authorList>
            <person name="Lin S.-Y."/>
            <person name="Chang C.-T."/>
            <person name="Young C.-C."/>
        </authorList>
    </citation>
    <scope>NUCLEOTIDE SEQUENCE [LARGE SCALE GENOMIC DNA]</scope>
    <source>
        <strain evidence="2 3">CC-CTC003</strain>
    </source>
</reference>
<dbReference type="RefSeq" id="WP_136403645.1">
    <property type="nucleotide sequence ID" value="NZ_SSNZ01000006.1"/>
</dbReference>
<dbReference type="GO" id="GO:0004180">
    <property type="term" value="F:carboxypeptidase activity"/>
    <property type="evidence" value="ECO:0007669"/>
    <property type="project" value="UniProtKB-KW"/>
</dbReference>
<proteinExistence type="predicted"/>
<evidence type="ECO:0000313" key="3">
    <source>
        <dbReference type="Proteomes" id="UP000307507"/>
    </source>
</evidence>
<dbReference type="Pfam" id="PF18939">
    <property type="entry name" value="DUF5686"/>
    <property type="match status" value="1"/>
</dbReference>